<evidence type="ECO:0000313" key="2">
    <source>
        <dbReference type="Proteomes" id="UP000218899"/>
    </source>
</evidence>
<keyword evidence="1" id="KW-0378">Hydrolase</keyword>
<dbReference type="PANTHER" id="PTHR43434:SF24">
    <property type="entry name" value="HYDROLASE-RELATED"/>
    <property type="match status" value="1"/>
</dbReference>
<dbReference type="GO" id="GO:0005829">
    <property type="term" value="C:cytosol"/>
    <property type="evidence" value="ECO:0007669"/>
    <property type="project" value="TreeGrafter"/>
</dbReference>
<gene>
    <name evidence="1" type="ORF">SVA_1889</name>
</gene>
<reference evidence="1 2" key="1">
    <citation type="submission" date="2015-08" db="EMBL/GenBank/DDBJ databases">
        <title>Complete genome sequence of Sulfurifustis variabilis.</title>
        <authorList>
            <person name="Miura A."/>
            <person name="Kojima H."/>
            <person name="Fukui M."/>
        </authorList>
    </citation>
    <scope>NUCLEOTIDE SEQUENCE [LARGE SCALE GENOMIC DNA]</scope>
    <source>
        <strain evidence="2">skN76</strain>
    </source>
</reference>
<dbReference type="RefSeq" id="WP_096460950.1">
    <property type="nucleotide sequence ID" value="NZ_AP014936.1"/>
</dbReference>
<dbReference type="Proteomes" id="UP000218899">
    <property type="component" value="Chromosome"/>
</dbReference>
<sequence length="221" mass="24650">MNRPFDLIVFDWDGTLMDSARKIVRCFQAAAADLGLPVPTEDRVRHIIGLGLNEALAELLPETDADTRQRVAERYREHFLFLDETEMPLFPGVREGLEGLAAAGFRMAIATGKARRGLDRVLRDTRTSVYFCSTRCADEAGSKPHPRMLYDILAHTGVMPERAVMVGDTTYDLEMAKAASLSSIAVSYGAHDRARLLNHDPLACLDTFSEVCAWLRPPRRT</sequence>
<dbReference type="SFLD" id="SFLDG01129">
    <property type="entry name" value="C1.5:_HAD__Beta-PGM__Phosphata"/>
    <property type="match status" value="1"/>
</dbReference>
<dbReference type="SUPFAM" id="SSF56784">
    <property type="entry name" value="HAD-like"/>
    <property type="match status" value="1"/>
</dbReference>
<dbReference type="AlphaFoldDB" id="A0A1B4V4H7"/>
<dbReference type="InterPro" id="IPR023198">
    <property type="entry name" value="PGP-like_dom2"/>
</dbReference>
<dbReference type="InterPro" id="IPR036412">
    <property type="entry name" value="HAD-like_sf"/>
</dbReference>
<dbReference type="GO" id="GO:0008967">
    <property type="term" value="F:phosphoglycolate phosphatase activity"/>
    <property type="evidence" value="ECO:0007669"/>
    <property type="project" value="TreeGrafter"/>
</dbReference>
<keyword evidence="2" id="KW-1185">Reference proteome</keyword>
<dbReference type="GO" id="GO:0006281">
    <property type="term" value="P:DNA repair"/>
    <property type="evidence" value="ECO:0007669"/>
    <property type="project" value="TreeGrafter"/>
</dbReference>
<protein>
    <submittedName>
        <fullName evidence="1">HAD family hydrolase</fullName>
    </submittedName>
</protein>
<dbReference type="NCBIfam" id="TIGR01549">
    <property type="entry name" value="HAD-SF-IA-v1"/>
    <property type="match status" value="1"/>
</dbReference>
<dbReference type="OrthoDB" id="9782449at2"/>
<dbReference type="InterPro" id="IPR023214">
    <property type="entry name" value="HAD_sf"/>
</dbReference>
<organism evidence="1 2">
    <name type="scientific">Sulfurifustis variabilis</name>
    <dbReference type="NCBI Taxonomy" id="1675686"/>
    <lineage>
        <taxon>Bacteria</taxon>
        <taxon>Pseudomonadati</taxon>
        <taxon>Pseudomonadota</taxon>
        <taxon>Gammaproteobacteria</taxon>
        <taxon>Acidiferrobacterales</taxon>
        <taxon>Acidiferrobacteraceae</taxon>
        <taxon>Sulfurifustis</taxon>
    </lineage>
</organism>
<evidence type="ECO:0000313" key="1">
    <source>
        <dbReference type="EMBL" id="BAU48443.1"/>
    </source>
</evidence>
<dbReference type="InterPro" id="IPR050155">
    <property type="entry name" value="HAD-like_hydrolase_sf"/>
</dbReference>
<dbReference type="Gene3D" id="1.10.150.240">
    <property type="entry name" value="Putative phosphatase, domain 2"/>
    <property type="match status" value="1"/>
</dbReference>
<dbReference type="EMBL" id="AP014936">
    <property type="protein sequence ID" value="BAU48443.1"/>
    <property type="molecule type" value="Genomic_DNA"/>
</dbReference>
<dbReference type="SFLD" id="SFLDS00003">
    <property type="entry name" value="Haloacid_Dehalogenase"/>
    <property type="match status" value="1"/>
</dbReference>
<proteinExistence type="predicted"/>
<dbReference type="InterPro" id="IPR041492">
    <property type="entry name" value="HAD_2"/>
</dbReference>
<dbReference type="PANTHER" id="PTHR43434">
    <property type="entry name" value="PHOSPHOGLYCOLATE PHOSPHATASE"/>
    <property type="match status" value="1"/>
</dbReference>
<name>A0A1B4V4H7_9GAMM</name>
<dbReference type="InterPro" id="IPR006439">
    <property type="entry name" value="HAD-SF_hydro_IA"/>
</dbReference>
<dbReference type="Pfam" id="PF13419">
    <property type="entry name" value="HAD_2"/>
    <property type="match status" value="1"/>
</dbReference>
<accession>A0A1B4V4H7</accession>
<dbReference type="Gene3D" id="3.40.50.1000">
    <property type="entry name" value="HAD superfamily/HAD-like"/>
    <property type="match status" value="1"/>
</dbReference>
<dbReference type="KEGG" id="sva:SVA_1889"/>
<dbReference type="SFLD" id="SFLDG01135">
    <property type="entry name" value="C1.5.6:_HAD__Beta-PGM__Phospha"/>
    <property type="match status" value="1"/>
</dbReference>